<gene>
    <name evidence="8" type="ORF">DSM5745_05888</name>
</gene>
<evidence type="ECO:0000256" key="7">
    <source>
        <dbReference type="SAM" id="MobiDB-lite"/>
    </source>
</evidence>
<dbReference type="OrthoDB" id="416777at2759"/>
<dbReference type="GeneID" id="38116258"/>
<dbReference type="AlphaFoldDB" id="A0A3D8RYD7"/>
<proteinExistence type="inferred from homology"/>
<evidence type="ECO:0000256" key="5">
    <source>
        <dbReference type="ARBA" id="ARBA00048204"/>
    </source>
</evidence>
<dbReference type="Proteomes" id="UP000256690">
    <property type="component" value="Unassembled WGS sequence"/>
</dbReference>
<comment type="function">
    <text evidence="6">Catalyzes the hydrolysis of queuosine 5'-phosphate, releasing the nucleobase queuine (q). Is required for salvage of queuine from exogenous queuosine (Q) that is imported and then converted to queuosine 5'-phosphate intracellularly.</text>
</comment>
<protein>
    <recommendedName>
        <fullName evidence="3 6">Queuosine 5'-phosphate N-glycosylase/hydrolase</fullName>
        <ecNumber evidence="6">3.2.2.-</ecNumber>
    </recommendedName>
    <alternativeName>
        <fullName evidence="4 6">Queuosine-nucleotide N-glycosylase/hydrolase</fullName>
    </alternativeName>
</protein>
<evidence type="ECO:0000313" key="8">
    <source>
        <dbReference type="EMBL" id="RDW79036.1"/>
    </source>
</evidence>
<evidence type="ECO:0000256" key="1">
    <source>
        <dbReference type="ARBA" id="ARBA00022801"/>
    </source>
</evidence>
<feature type="region of interest" description="Disordered" evidence="7">
    <location>
        <begin position="327"/>
        <end position="399"/>
    </location>
</feature>
<keyword evidence="9" id="KW-1185">Reference proteome</keyword>
<dbReference type="PANTHER" id="PTHR21314:SF0">
    <property type="entry name" value="QUEUOSINE 5'-PHOSPHATE N-GLYCOSYLASE_HYDROLASE"/>
    <property type="match status" value="1"/>
</dbReference>
<reference evidence="8 9" key="1">
    <citation type="journal article" date="2018" name="IMA Fungus">
        <title>IMA Genome-F 9: Draft genome sequence of Annulohypoxylon stygium, Aspergillus mulundensis, Berkeleyomyces basicola (syn. Thielaviopsis basicola), Ceratocystis smalleyi, two Cercospora beticola strains, Coleophoma cylindrospora, Fusarium fracticaudum, Phialophora cf. hyalina, and Morchella septimelata.</title>
        <authorList>
            <person name="Wingfield B.D."/>
            <person name="Bills G.F."/>
            <person name="Dong Y."/>
            <person name="Huang W."/>
            <person name="Nel W.J."/>
            <person name="Swalarsk-Parry B.S."/>
            <person name="Vaghefi N."/>
            <person name="Wilken P.M."/>
            <person name="An Z."/>
            <person name="de Beer Z.W."/>
            <person name="De Vos L."/>
            <person name="Chen L."/>
            <person name="Duong T.A."/>
            <person name="Gao Y."/>
            <person name="Hammerbacher A."/>
            <person name="Kikkert J.R."/>
            <person name="Li Y."/>
            <person name="Li H."/>
            <person name="Li K."/>
            <person name="Li Q."/>
            <person name="Liu X."/>
            <person name="Ma X."/>
            <person name="Naidoo K."/>
            <person name="Pethybridge S.J."/>
            <person name="Sun J."/>
            <person name="Steenkamp E.T."/>
            <person name="van der Nest M.A."/>
            <person name="van Wyk S."/>
            <person name="Wingfield M.J."/>
            <person name="Xiong C."/>
            <person name="Yue Q."/>
            <person name="Zhang X."/>
        </authorList>
    </citation>
    <scope>NUCLEOTIDE SEQUENCE [LARGE SCALE GENOMIC DNA]</scope>
    <source>
        <strain evidence="8 9">DSM 5745</strain>
    </source>
</reference>
<dbReference type="GO" id="GO:0016787">
    <property type="term" value="F:hydrolase activity"/>
    <property type="evidence" value="ECO:0007669"/>
    <property type="project" value="UniProtKB-KW"/>
</dbReference>
<dbReference type="InterPro" id="IPR019438">
    <property type="entry name" value="Q_salvage"/>
</dbReference>
<dbReference type="Pfam" id="PF10343">
    <property type="entry name" value="Q_salvage"/>
    <property type="match status" value="1"/>
</dbReference>
<accession>A0A3D8RYD7</accession>
<dbReference type="STRING" id="1810919.A0A3D8RYD7"/>
<comment type="similarity">
    <text evidence="2 6">Belongs to the QNG1 protein family.</text>
</comment>
<evidence type="ECO:0000256" key="2">
    <source>
        <dbReference type="ARBA" id="ARBA00035119"/>
    </source>
</evidence>
<comment type="caution">
    <text evidence="8">The sequence shown here is derived from an EMBL/GenBank/DDBJ whole genome shotgun (WGS) entry which is preliminary data.</text>
</comment>
<comment type="catalytic activity">
    <reaction evidence="5 6">
        <text>queuosine 5'-phosphate + H2O = queuine + D-ribose 5-phosphate</text>
        <dbReference type="Rhea" id="RHEA:75387"/>
        <dbReference type="ChEBI" id="CHEBI:15377"/>
        <dbReference type="ChEBI" id="CHEBI:17433"/>
        <dbReference type="ChEBI" id="CHEBI:78346"/>
        <dbReference type="ChEBI" id="CHEBI:194371"/>
    </reaction>
    <physiologicalReaction direction="left-to-right" evidence="5 6">
        <dbReference type="Rhea" id="RHEA:75388"/>
    </physiologicalReaction>
</comment>
<keyword evidence="1 6" id="KW-0378">Hydrolase</keyword>
<dbReference type="PANTHER" id="PTHR21314">
    <property type="entry name" value="QUEUOSINE 5'-PHOSPHATE N-GLYCOSYLASE_HYDROLASE-RELATED"/>
    <property type="match status" value="1"/>
</dbReference>
<feature type="compositionally biased region" description="Low complexity" evidence="7">
    <location>
        <begin position="336"/>
        <end position="359"/>
    </location>
</feature>
<name>A0A3D8RYD7_9EURO</name>
<evidence type="ECO:0000256" key="4">
    <source>
        <dbReference type="ARBA" id="ARBA00035393"/>
    </source>
</evidence>
<organism evidence="8 9">
    <name type="scientific">Aspergillus mulundensis</name>
    <dbReference type="NCBI Taxonomy" id="1810919"/>
    <lineage>
        <taxon>Eukaryota</taxon>
        <taxon>Fungi</taxon>
        <taxon>Dikarya</taxon>
        <taxon>Ascomycota</taxon>
        <taxon>Pezizomycotina</taxon>
        <taxon>Eurotiomycetes</taxon>
        <taxon>Eurotiomycetidae</taxon>
        <taxon>Eurotiales</taxon>
        <taxon>Aspergillaceae</taxon>
        <taxon>Aspergillus</taxon>
        <taxon>Aspergillus subgen. Nidulantes</taxon>
    </lineage>
</organism>
<feature type="compositionally biased region" description="Polar residues" evidence="7">
    <location>
        <begin position="364"/>
        <end position="378"/>
    </location>
</feature>
<dbReference type="EMBL" id="PVWQ01000006">
    <property type="protein sequence ID" value="RDW79036.1"/>
    <property type="molecule type" value="Genomic_DNA"/>
</dbReference>
<sequence length="438" mass="49859">MSDDEVDHELIALLRKSLGLGGGAANPGAAETKVLQNSQYVFDNAIDVALDPSKTKEAAETIWRQMQKKEYSTSSWSEHELHPKAKNESTVDFIFTMDLLNFSFWSAEPEDKRFAIEYRGKKWTGYWSLVAALQRALDEGIEITNPEFWADEEECTEELIKHIFRSATDEEMPLLKERLECLREAGRVLCNDFDGSFTNCIYSANHSAAALVNLLAESFSCFRDEAVFHGRRVRLYKRAQILVADLWACFDGAGYGEFQDIDKITMFADYRIPQMLHHLGCLMYSPPLETRIRKQEEIPSGSNWEIELRATSIWCVEMIKREIEKQHPEAKLVKTSSKSLSNGHSHSHSNGVSHPNGHSRQPPEKQNGNDSHTDTQAAHTGHFRRHSRHSSSASNAQPGAGIGINAILIDFFLYDTMKELEKQGRETIPHHRTRSIWY</sequence>
<dbReference type="RefSeq" id="XP_026603736.1">
    <property type="nucleotide sequence ID" value="XM_026747904.1"/>
</dbReference>
<evidence type="ECO:0000313" key="9">
    <source>
        <dbReference type="Proteomes" id="UP000256690"/>
    </source>
</evidence>
<evidence type="ECO:0000256" key="6">
    <source>
        <dbReference type="RuleBase" id="RU365002"/>
    </source>
</evidence>
<dbReference type="GO" id="GO:0006400">
    <property type="term" value="P:tRNA modification"/>
    <property type="evidence" value="ECO:0007669"/>
    <property type="project" value="TreeGrafter"/>
</dbReference>
<dbReference type="EC" id="3.2.2.-" evidence="6"/>
<evidence type="ECO:0000256" key="3">
    <source>
        <dbReference type="ARBA" id="ARBA00035306"/>
    </source>
</evidence>